<dbReference type="PANTHER" id="PTHR36779">
    <property type="entry name" value="OSJNBA0083N12.13 PROTEIN"/>
    <property type="match status" value="1"/>
</dbReference>
<evidence type="ECO:0000313" key="3">
    <source>
        <dbReference type="Proteomes" id="UP001187471"/>
    </source>
</evidence>
<sequence length="280" mass="31042">MDSPETNKKGSHPILLRCIFILLFSLFAVLSVSLTLVGVSVLAGYLSITSPISVPSQCKIVSSIVALTWTADADIQNANDAGATMVRLCLAAARMAPLRSCLIGWPNGRAQPCSPSWPSSRKRISPVFPGSVGVASRARPGRPAASDTFVQRRRVDLRSSKVCELGLLNYKAKHVFYPSEKKKFRCWFDYYWASVFKVEYTDHSGQTQLALAEAPSEALPPDCRPTFDAAWLTKDKFKVNGTYDCWYSLGISKVNIYHDGFFNCLADHPSTTEMLRRYSI</sequence>
<gene>
    <name evidence="2" type="ORF">RJ640_024532</name>
</gene>
<feature type="transmembrane region" description="Helical" evidence="1">
    <location>
        <begin position="20"/>
        <end position="48"/>
    </location>
</feature>
<organism evidence="2 3">
    <name type="scientific">Escallonia rubra</name>
    <dbReference type="NCBI Taxonomy" id="112253"/>
    <lineage>
        <taxon>Eukaryota</taxon>
        <taxon>Viridiplantae</taxon>
        <taxon>Streptophyta</taxon>
        <taxon>Embryophyta</taxon>
        <taxon>Tracheophyta</taxon>
        <taxon>Spermatophyta</taxon>
        <taxon>Magnoliopsida</taxon>
        <taxon>eudicotyledons</taxon>
        <taxon>Gunneridae</taxon>
        <taxon>Pentapetalae</taxon>
        <taxon>asterids</taxon>
        <taxon>campanulids</taxon>
        <taxon>Escalloniales</taxon>
        <taxon>Escalloniaceae</taxon>
        <taxon>Escallonia</taxon>
    </lineage>
</organism>
<dbReference type="EMBL" id="JAVXUO010002838">
    <property type="protein sequence ID" value="KAK2969201.1"/>
    <property type="molecule type" value="Genomic_DNA"/>
</dbReference>
<dbReference type="PANTHER" id="PTHR36779:SF1">
    <property type="entry name" value="OS04G0600400 PROTEIN"/>
    <property type="match status" value="1"/>
</dbReference>
<evidence type="ECO:0000313" key="2">
    <source>
        <dbReference type="EMBL" id="KAK2969201.1"/>
    </source>
</evidence>
<accession>A0AA88QRA4</accession>
<dbReference type="Proteomes" id="UP001187471">
    <property type="component" value="Unassembled WGS sequence"/>
</dbReference>
<keyword evidence="1" id="KW-1133">Transmembrane helix</keyword>
<keyword evidence="1" id="KW-0812">Transmembrane</keyword>
<keyword evidence="3" id="KW-1185">Reference proteome</keyword>
<protein>
    <submittedName>
        <fullName evidence="2">Uncharacterized protein</fullName>
    </submittedName>
</protein>
<keyword evidence="1" id="KW-0472">Membrane</keyword>
<comment type="caution">
    <text evidence="2">The sequence shown here is derived from an EMBL/GenBank/DDBJ whole genome shotgun (WGS) entry which is preliminary data.</text>
</comment>
<reference evidence="2" key="1">
    <citation type="submission" date="2022-12" db="EMBL/GenBank/DDBJ databases">
        <title>Draft genome assemblies for two species of Escallonia (Escalloniales).</title>
        <authorList>
            <person name="Chanderbali A."/>
            <person name="Dervinis C."/>
            <person name="Anghel I."/>
            <person name="Soltis D."/>
            <person name="Soltis P."/>
            <person name="Zapata F."/>
        </authorList>
    </citation>
    <scope>NUCLEOTIDE SEQUENCE</scope>
    <source>
        <strain evidence="2">UCBG92.1500</strain>
        <tissue evidence="2">Leaf</tissue>
    </source>
</reference>
<dbReference type="AlphaFoldDB" id="A0AA88QRA4"/>
<proteinExistence type="predicted"/>
<name>A0AA88QRA4_9ASTE</name>
<evidence type="ECO:0000256" key="1">
    <source>
        <dbReference type="SAM" id="Phobius"/>
    </source>
</evidence>
<feature type="non-terminal residue" evidence="2">
    <location>
        <position position="280"/>
    </location>
</feature>